<dbReference type="InterPro" id="IPR017938">
    <property type="entry name" value="Riboflavin_synthase-like_b-brl"/>
</dbReference>
<dbReference type="NCBIfam" id="NF006767">
    <property type="entry name" value="PRK09289.1"/>
    <property type="match status" value="1"/>
</dbReference>
<comment type="pathway">
    <text evidence="3">Cofactor biosynthesis; riboflavin biosynthesis; riboflavin from 2-hydroxy-3-oxobutyl phosphate and 5-amino-6-(D-ribitylamino)uracil: step 2/2.</text>
</comment>
<keyword evidence="8" id="KW-0677">Repeat</keyword>
<keyword evidence="7 12" id="KW-0808">Transferase</keyword>
<comment type="function">
    <text evidence="2">Catalyzes the dismutation of two molecules of 6,7-dimethyl-8-ribityllumazine, resulting in the formation of riboflavin and 5-amino-6-(D-ribitylamino)uracil.</text>
</comment>
<evidence type="ECO:0000256" key="5">
    <source>
        <dbReference type="ARBA" id="ARBA00013950"/>
    </source>
</evidence>
<dbReference type="EC" id="2.5.1.9" evidence="4 9"/>
<evidence type="ECO:0000256" key="8">
    <source>
        <dbReference type="ARBA" id="ARBA00022737"/>
    </source>
</evidence>
<dbReference type="GO" id="GO:0004746">
    <property type="term" value="F:riboflavin synthase activity"/>
    <property type="evidence" value="ECO:0007669"/>
    <property type="project" value="UniProtKB-EC"/>
</dbReference>
<comment type="caution">
    <text evidence="12">The sequence shown here is derived from an EMBL/GenBank/DDBJ whole genome shotgun (WGS) entry which is preliminary data.</text>
</comment>
<dbReference type="Proteomes" id="UP001203945">
    <property type="component" value="Unassembled WGS sequence"/>
</dbReference>
<organism evidence="12 13">
    <name type="scientific">Paracoccus albicereus</name>
    <dbReference type="NCBI Taxonomy" id="2922394"/>
    <lineage>
        <taxon>Bacteria</taxon>
        <taxon>Pseudomonadati</taxon>
        <taxon>Pseudomonadota</taxon>
        <taxon>Alphaproteobacteria</taxon>
        <taxon>Rhodobacterales</taxon>
        <taxon>Paracoccaceae</taxon>
        <taxon>Paracoccus</taxon>
    </lineage>
</organism>
<dbReference type="NCBIfam" id="NF009566">
    <property type="entry name" value="PRK13020.1"/>
    <property type="match status" value="1"/>
</dbReference>
<dbReference type="PROSITE" id="PS51177">
    <property type="entry name" value="LUMAZINE_BIND"/>
    <property type="match status" value="2"/>
</dbReference>
<evidence type="ECO:0000256" key="6">
    <source>
        <dbReference type="ARBA" id="ARBA00022619"/>
    </source>
</evidence>
<dbReference type="CDD" id="cd00402">
    <property type="entry name" value="Riboflavin_synthase_like"/>
    <property type="match status" value="1"/>
</dbReference>
<keyword evidence="13" id="KW-1185">Reference proteome</keyword>
<evidence type="ECO:0000256" key="10">
    <source>
        <dbReference type="PROSITE-ProRule" id="PRU00524"/>
    </source>
</evidence>
<dbReference type="InterPro" id="IPR001783">
    <property type="entry name" value="Lumazine-bd"/>
</dbReference>
<sequence>MFTGIITDIGRVVTTETRGDMRARIGCGYDMAGVDLGASIACDGVCLTVVDKGADWFDVDISAETLAKTNIGEGWRAGTRVNLERALRVGDELGGHIVSGHVDGVARIEVMEPEGDSLRVRFVAPDALARFIAAKGSVALNGTSLTVNEVEGSRFGVNLIPHTREVTNWGERTTGDAVNLEIDTLARYVARLAEAG</sequence>
<evidence type="ECO:0000259" key="11">
    <source>
        <dbReference type="PROSITE" id="PS51177"/>
    </source>
</evidence>
<dbReference type="Gene3D" id="2.40.30.20">
    <property type="match status" value="2"/>
</dbReference>
<gene>
    <name evidence="12" type="ORF">MLD63_05915</name>
</gene>
<feature type="domain" description="Lumazine-binding" evidence="11">
    <location>
        <begin position="1"/>
        <end position="96"/>
    </location>
</feature>
<proteinExistence type="predicted"/>
<accession>A0ABT1MSV9</accession>
<comment type="catalytic activity">
    <reaction evidence="1">
        <text>2 6,7-dimethyl-8-(1-D-ribityl)lumazine + H(+) = 5-amino-6-(D-ribitylamino)uracil + riboflavin</text>
        <dbReference type="Rhea" id="RHEA:20772"/>
        <dbReference type="ChEBI" id="CHEBI:15378"/>
        <dbReference type="ChEBI" id="CHEBI:15934"/>
        <dbReference type="ChEBI" id="CHEBI:57986"/>
        <dbReference type="ChEBI" id="CHEBI:58201"/>
        <dbReference type="EC" id="2.5.1.9"/>
    </reaction>
</comment>
<evidence type="ECO:0000256" key="9">
    <source>
        <dbReference type="NCBIfam" id="TIGR00187"/>
    </source>
</evidence>
<dbReference type="InterPro" id="IPR026017">
    <property type="entry name" value="Lumazine-bd_dom"/>
</dbReference>
<evidence type="ECO:0000313" key="13">
    <source>
        <dbReference type="Proteomes" id="UP001203945"/>
    </source>
</evidence>
<dbReference type="PANTHER" id="PTHR21098">
    <property type="entry name" value="RIBOFLAVIN SYNTHASE ALPHA CHAIN"/>
    <property type="match status" value="1"/>
</dbReference>
<evidence type="ECO:0000256" key="1">
    <source>
        <dbReference type="ARBA" id="ARBA00000968"/>
    </source>
</evidence>
<feature type="repeat" description="Lumazine-binding" evidence="10">
    <location>
        <begin position="1"/>
        <end position="96"/>
    </location>
</feature>
<evidence type="ECO:0000256" key="3">
    <source>
        <dbReference type="ARBA" id="ARBA00004887"/>
    </source>
</evidence>
<dbReference type="NCBIfam" id="TIGR00187">
    <property type="entry name" value="ribE"/>
    <property type="match status" value="1"/>
</dbReference>
<protein>
    <recommendedName>
        <fullName evidence="5 9">Riboflavin synthase</fullName>
        <ecNumber evidence="4 9">2.5.1.9</ecNumber>
    </recommendedName>
</protein>
<reference evidence="12 13" key="1">
    <citation type="submission" date="2022-03" db="EMBL/GenBank/DDBJ databases">
        <authorList>
            <person name="He Y."/>
        </authorList>
    </citation>
    <scope>NUCLEOTIDE SEQUENCE [LARGE SCALE GENOMIC DNA]</scope>
    <source>
        <strain evidence="12 13">TK19116</strain>
    </source>
</reference>
<evidence type="ECO:0000256" key="2">
    <source>
        <dbReference type="ARBA" id="ARBA00002803"/>
    </source>
</evidence>
<dbReference type="PANTHER" id="PTHR21098:SF12">
    <property type="entry name" value="RIBOFLAVIN SYNTHASE"/>
    <property type="match status" value="1"/>
</dbReference>
<dbReference type="EMBL" id="JAKZEU010000002">
    <property type="protein sequence ID" value="MCQ0969961.1"/>
    <property type="molecule type" value="Genomic_DNA"/>
</dbReference>
<evidence type="ECO:0000256" key="4">
    <source>
        <dbReference type="ARBA" id="ARBA00012827"/>
    </source>
</evidence>
<dbReference type="SUPFAM" id="SSF63380">
    <property type="entry name" value="Riboflavin synthase domain-like"/>
    <property type="match status" value="2"/>
</dbReference>
<feature type="domain" description="Lumazine-binding" evidence="11">
    <location>
        <begin position="97"/>
        <end position="193"/>
    </location>
</feature>
<evidence type="ECO:0000256" key="7">
    <source>
        <dbReference type="ARBA" id="ARBA00022679"/>
    </source>
</evidence>
<dbReference type="InterPro" id="IPR023366">
    <property type="entry name" value="ATP_synth_asu-like_sf"/>
</dbReference>
<dbReference type="Pfam" id="PF00677">
    <property type="entry name" value="Lum_binding"/>
    <property type="match status" value="2"/>
</dbReference>
<keyword evidence="6" id="KW-0686">Riboflavin biosynthesis</keyword>
<dbReference type="RefSeq" id="WP_255328964.1">
    <property type="nucleotide sequence ID" value="NZ_JAKZEU010000002.1"/>
</dbReference>
<name>A0ABT1MSV9_9RHOB</name>
<feature type="repeat" description="Lumazine-binding" evidence="10">
    <location>
        <begin position="97"/>
        <end position="193"/>
    </location>
</feature>
<dbReference type="PIRSF" id="PIRSF000498">
    <property type="entry name" value="Riboflavin_syn_A"/>
    <property type="match status" value="1"/>
</dbReference>
<evidence type="ECO:0000313" key="12">
    <source>
        <dbReference type="EMBL" id="MCQ0969961.1"/>
    </source>
</evidence>